<dbReference type="Gene3D" id="6.10.140.1320">
    <property type="match status" value="1"/>
</dbReference>
<evidence type="ECO:0000256" key="2">
    <source>
        <dbReference type="ARBA" id="ARBA00004325"/>
    </source>
</evidence>
<dbReference type="InterPro" id="IPR050355">
    <property type="entry name" value="RCF1"/>
</dbReference>
<evidence type="ECO:0000256" key="5">
    <source>
        <dbReference type="ARBA" id="ARBA00022692"/>
    </source>
</evidence>
<reference evidence="13" key="3">
    <citation type="submission" date="2025-08" db="UniProtKB">
        <authorList>
            <consortium name="RefSeq"/>
        </authorList>
    </citation>
    <scope>IDENTIFICATION</scope>
    <source>
        <strain evidence="13">CBS 342.82</strain>
    </source>
</reference>
<evidence type="ECO:0000256" key="6">
    <source>
        <dbReference type="ARBA" id="ARBA00022989"/>
    </source>
</evidence>
<reference evidence="13" key="1">
    <citation type="submission" date="2020-01" db="EMBL/GenBank/DDBJ databases">
        <authorList>
            <consortium name="DOE Joint Genome Institute"/>
            <person name="Haridas S."/>
            <person name="Albert R."/>
            <person name="Binder M."/>
            <person name="Bloem J."/>
            <person name="Labutti K."/>
            <person name="Salamov A."/>
            <person name="Andreopoulos B."/>
            <person name="Baker S.E."/>
            <person name="Barry K."/>
            <person name="Bills G."/>
            <person name="Bluhm B.H."/>
            <person name="Cannon C."/>
            <person name="Castanera R."/>
            <person name="Culley D.E."/>
            <person name="Daum C."/>
            <person name="Ezra D."/>
            <person name="Gonzalez J.B."/>
            <person name="Henrissat B."/>
            <person name="Kuo A."/>
            <person name="Liang C."/>
            <person name="Lipzen A."/>
            <person name="Lutzoni F."/>
            <person name="Magnuson J."/>
            <person name="Mondo S."/>
            <person name="Nolan M."/>
            <person name="Ohm R."/>
            <person name="Pangilinan J."/>
            <person name="Park H.-J."/>
            <person name="Ramirez L."/>
            <person name="Alfaro M."/>
            <person name="Sun H."/>
            <person name="Tritt A."/>
            <person name="Yoshinaga Y."/>
            <person name="Zwiers L.-H."/>
            <person name="Turgeon B.G."/>
            <person name="Goodwin S.B."/>
            <person name="Spatafora J.W."/>
            <person name="Crous P.W."/>
            <person name="Grigoriev I.V."/>
        </authorList>
    </citation>
    <scope>NUCLEOTIDE SEQUENCE</scope>
    <source>
        <strain evidence="13">CBS 342.82</strain>
    </source>
</reference>
<evidence type="ECO:0000256" key="1">
    <source>
        <dbReference type="ARBA" id="ARBA00002584"/>
    </source>
</evidence>
<evidence type="ECO:0000256" key="10">
    <source>
        <dbReference type="SAM" id="Phobius"/>
    </source>
</evidence>
<keyword evidence="5 10" id="KW-0812">Transmembrane</keyword>
<dbReference type="PANTHER" id="PTHR12297">
    <property type="entry name" value="HYPOXIA-INDUCBILE GENE 1 HIG1 -RELATED"/>
    <property type="match status" value="1"/>
</dbReference>
<evidence type="ECO:0000256" key="3">
    <source>
        <dbReference type="ARBA" id="ARBA00009366"/>
    </source>
</evidence>
<gene>
    <name evidence="13" type="ORF">K489DRAFT_427570</name>
</gene>
<comment type="function">
    <text evidence="1">Cytochrome c oxidase subunit which plays a role in assembly of respiratory supercomplexes.</text>
</comment>
<evidence type="ECO:0000313" key="12">
    <source>
        <dbReference type="Proteomes" id="UP000504637"/>
    </source>
</evidence>
<feature type="compositionally biased region" description="Basic and acidic residues" evidence="9">
    <location>
        <begin position="143"/>
        <end position="168"/>
    </location>
</feature>
<evidence type="ECO:0000259" key="11">
    <source>
        <dbReference type="PROSITE" id="PS51503"/>
    </source>
</evidence>
<dbReference type="PROSITE" id="PS51503">
    <property type="entry name" value="HIG1"/>
    <property type="match status" value="1"/>
</dbReference>
<keyword evidence="7" id="KW-0496">Mitochondrion</keyword>
<dbReference type="Pfam" id="PF04588">
    <property type="entry name" value="HIG_1_N"/>
    <property type="match status" value="1"/>
</dbReference>
<evidence type="ECO:0000256" key="7">
    <source>
        <dbReference type="ARBA" id="ARBA00023128"/>
    </source>
</evidence>
<feature type="region of interest" description="Disordered" evidence="9">
    <location>
        <begin position="143"/>
        <end position="198"/>
    </location>
</feature>
<proteinExistence type="inferred from homology"/>
<evidence type="ECO:0000313" key="13">
    <source>
        <dbReference type="RefSeq" id="XP_033464199.1"/>
    </source>
</evidence>
<comment type="similarity">
    <text evidence="3">Belongs to the RCF1 family.</text>
</comment>
<dbReference type="Proteomes" id="UP000504637">
    <property type="component" value="Unplaced"/>
</dbReference>
<keyword evidence="8 10" id="KW-0472">Membrane</keyword>
<comment type="subcellular location">
    <subcellularLocation>
        <location evidence="2">Mitochondrion membrane</location>
    </subcellularLocation>
</comment>
<dbReference type="AlphaFoldDB" id="A0A6J3MH17"/>
<dbReference type="GO" id="GO:0031966">
    <property type="term" value="C:mitochondrial membrane"/>
    <property type="evidence" value="ECO:0007669"/>
    <property type="project" value="UniProtKB-SubCell"/>
</dbReference>
<dbReference type="PANTHER" id="PTHR12297:SF3">
    <property type="entry name" value="HIG1 DOMAIN FAMILY MEMBER 1A"/>
    <property type="match status" value="1"/>
</dbReference>
<protein>
    <recommendedName>
        <fullName evidence="11">HIG1 domain-containing protein</fullName>
    </recommendedName>
</protein>
<evidence type="ECO:0000256" key="9">
    <source>
        <dbReference type="SAM" id="MobiDB-lite"/>
    </source>
</evidence>
<keyword evidence="6 10" id="KW-1133">Transmembrane helix</keyword>
<comment type="subunit">
    <text evidence="4">Associates with the respiratory chain complex III/complex IV supercomplex.</text>
</comment>
<dbReference type="InterPro" id="IPR007667">
    <property type="entry name" value="Hypoxia_induced_domain"/>
</dbReference>
<organism evidence="13">
    <name type="scientific">Dissoconium aciculare CBS 342.82</name>
    <dbReference type="NCBI Taxonomy" id="1314786"/>
    <lineage>
        <taxon>Eukaryota</taxon>
        <taxon>Fungi</taxon>
        <taxon>Dikarya</taxon>
        <taxon>Ascomycota</taxon>
        <taxon>Pezizomycotina</taxon>
        <taxon>Dothideomycetes</taxon>
        <taxon>Dothideomycetidae</taxon>
        <taxon>Mycosphaerellales</taxon>
        <taxon>Dissoconiaceae</taxon>
        <taxon>Dissoconium</taxon>
    </lineage>
</organism>
<reference evidence="13" key="2">
    <citation type="submission" date="2020-04" db="EMBL/GenBank/DDBJ databases">
        <authorList>
            <consortium name="NCBI Genome Project"/>
        </authorList>
    </citation>
    <scope>NUCLEOTIDE SEQUENCE</scope>
    <source>
        <strain evidence="13">CBS 342.82</strain>
    </source>
</reference>
<accession>A0A6J3MH17</accession>
<dbReference type="GO" id="GO:0097250">
    <property type="term" value="P:mitochondrial respirasome assembly"/>
    <property type="evidence" value="ECO:0007669"/>
    <property type="project" value="TreeGrafter"/>
</dbReference>
<dbReference type="RefSeq" id="XP_033464199.1">
    <property type="nucleotide sequence ID" value="XM_033608305.1"/>
</dbReference>
<dbReference type="GeneID" id="54366105"/>
<name>A0A6J3MH17_9PEZI</name>
<evidence type="ECO:0000256" key="4">
    <source>
        <dbReference type="ARBA" id="ARBA00011565"/>
    </source>
</evidence>
<sequence>MSVPGNLSSAPPPSSFDENSDFYEESRWAKLKRKLFEEPLIPLGCALTCWALYEATKSMKSGDKYKTNRMFRRRIYAQGFTILAMVAGSAYWEGDRIKRKQFDGIVEEKKKKEQHEAWLKELEIREEEEQELRAVRKKLMEGRRVDKQKVAEEERRTAEAASESESRLGDLGPASSEGDQKKSGSIISAVKDIWPGKK</sequence>
<feature type="domain" description="HIG1" evidence="11">
    <location>
        <begin position="12"/>
        <end position="103"/>
    </location>
</feature>
<keyword evidence="12" id="KW-1185">Reference proteome</keyword>
<dbReference type="OrthoDB" id="6604018at2759"/>
<evidence type="ECO:0000256" key="8">
    <source>
        <dbReference type="ARBA" id="ARBA00023136"/>
    </source>
</evidence>
<feature type="transmembrane region" description="Helical" evidence="10">
    <location>
        <begin position="75"/>
        <end position="92"/>
    </location>
</feature>